<accession>A0A2N9GJD2</accession>
<dbReference type="EMBL" id="OIVN01002322">
    <property type="protein sequence ID" value="SPD02577.1"/>
    <property type="molecule type" value="Genomic_DNA"/>
</dbReference>
<reference evidence="1" key="1">
    <citation type="submission" date="2018-02" db="EMBL/GenBank/DDBJ databases">
        <authorList>
            <person name="Cohen D.B."/>
            <person name="Kent A.D."/>
        </authorList>
    </citation>
    <scope>NUCLEOTIDE SEQUENCE</scope>
</reference>
<evidence type="ECO:0000313" key="1">
    <source>
        <dbReference type="EMBL" id="SPD02577.1"/>
    </source>
</evidence>
<protein>
    <submittedName>
        <fullName evidence="1">Uncharacterized protein</fullName>
    </submittedName>
</protein>
<sequence>MKTKCDQASAVDDGDVDLAGEDIDGLKGGLGSVNGVMWSDVDVVFWEVGGGYGGFAVENWRRRLAVVMV</sequence>
<organism evidence="1">
    <name type="scientific">Fagus sylvatica</name>
    <name type="common">Beechnut</name>
    <dbReference type="NCBI Taxonomy" id="28930"/>
    <lineage>
        <taxon>Eukaryota</taxon>
        <taxon>Viridiplantae</taxon>
        <taxon>Streptophyta</taxon>
        <taxon>Embryophyta</taxon>
        <taxon>Tracheophyta</taxon>
        <taxon>Spermatophyta</taxon>
        <taxon>Magnoliopsida</taxon>
        <taxon>eudicotyledons</taxon>
        <taxon>Gunneridae</taxon>
        <taxon>Pentapetalae</taxon>
        <taxon>rosids</taxon>
        <taxon>fabids</taxon>
        <taxon>Fagales</taxon>
        <taxon>Fagaceae</taxon>
        <taxon>Fagus</taxon>
    </lineage>
</organism>
<gene>
    <name evidence="1" type="ORF">FSB_LOCUS30459</name>
</gene>
<proteinExistence type="predicted"/>
<name>A0A2N9GJD2_FAGSY</name>
<dbReference type="AlphaFoldDB" id="A0A2N9GJD2"/>